<reference evidence="4" key="1">
    <citation type="journal article" date="2019" name="Int. J. Syst. Evol. Microbiol.">
        <title>The Global Catalogue of Microorganisms (GCM) 10K type strain sequencing project: providing services to taxonomists for standard genome sequencing and annotation.</title>
        <authorList>
            <consortium name="The Broad Institute Genomics Platform"/>
            <consortium name="The Broad Institute Genome Sequencing Center for Infectious Disease"/>
            <person name="Wu L."/>
            <person name="Ma J."/>
        </authorList>
    </citation>
    <scope>NUCLEOTIDE SEQUENCE [LARGE SCALE GENOMIC DNA]</scope>
    <source>
        <strain evidence="4">JCM 19635</strain>
    </source>
</reference>
<protein>
    <submittedName>
        <fullName evidence="3">Uncharacterized protein</fullName>
    </submittedName>
</protein>
<proteinExistence type="predicted"/>
<feature type="chain" id="PRO_5045299815" evidence="2">
    <location>
        <begin position="21"/>
        <end position="154"/>
    </location>
</feature>
<comment type="caution">
    <text evidence="3">The sequence shown here is derived from an EMBL/GenBank/DDBJ whole genome shotgun (WGS) entry which is preliminary data.</text>
</comment>
<evidence type="ECO:0000313" key="4">
    <source>
        <dbReference type="Proteomes" id="UP001596513"/>
    </source>
</evidence>
<feature type="transmembrane region" description="Helical" evidence="1">
    <location>
        <begin position="91"/>
        <end position="112"/>
    </location>
</feature>
<dbReference type="Proteomes" id="UP001596513">
    <property type="component" value="Unassembled WGS sequence"/>
</dbReference>
<keyword evidence="1" id="KW-0812">Transmembrane</keyword>
<evidence type="ECO:0000256" key="2">
    <source>
        <dbReference type="SAM" id="SignalP"/>
    </source>
</evidence>
<dbReference type="RefSeq" id="WP_380205764.1">
    <property type="nucleotide sequence ID" value="NZ_JBHTEK010000001.1"/>
</dbReference>
<accession>A0ABW2U9W3</accession>
<gene>
    <name evidence="3" type="ORF">ACFQT0_25315</name>
</gene>
<organism evidence="3 4">
    <name type="scientific">Hymenobacter humi</name>
    <dbReference type="NCBI Taxonomy" id="1411620"/>
    <lineage>
        <taxon>Bacteria</taxon>
        <taxon>Pseudomonadati</taxon>
        <taxon>Bacteroidota</taxon>
        <taxon>Cytophagia</taxon>
        <taxon>Cytophagales</taxon>
        <taxon>Hymenobacteraceae</taxon>
        <taxon>Hymenobacter</taxon>
    </lineage>
</organism>
<keyword evidence="1" id="KW-1133">Transmembrane helix</keyword>
<evidence type="ECO:0000313" key="3">
    <source>
        <dbReference type="EMBL" id="MFC7670310.1"/>
    </source>
</evidence>
<dbReference type="EMBL" id="JBHTEK010000001">
    <property type="protein sequence ID" value="MFC7670310.1"/>
    <property type="molecule type" value="Genomic_DNA"/>
</dbReference>
<sequence length="154" mass="16760">MKHFYLLALLLVVVPVTAQAVPVSSIRTDTTLVTPNRLTAADTIWALQRLFKKRRTIGSAFVVTAGALTAYGISDVVENGGNMGFYTGGTAYFFVTALAAIYTAPLYIPGLIMRGRYSKKKEAALLAAYNAKKTVPEKYLRKLKPGLFVQPAVK</sequence>
<keyword evidence="4" id="KW-1185">Reference proteome</keyword>
<keyword evidence="2" id="KW-0732">Signal</keyword>
<keyword evidence="1" id="KW-0472">Membrane</keyword>
<feature type="signal peptide" evidence="2">
    <location>
        <begin position="1"/>
        <end position="20"/>
    </location>
</feature>
<name>A0ABW2U9W3_9BACT</name>
<evidence type="ECO:0000256" key="1">
    <source>
        <dbReference type="SAM" id="Phobius"/>
    </source>
</evidence>